<sequence length="316" mass="35652">MRIYKDLNNLPEFKNAVLTIGSFDGVHIGHQQIIQQINDLATSIDGESVLITFDPHPRLVVGKKQGHLKLLNTLDEKADLLQQCGVDVLVVVPFSKEFASQSPDAYIQDFLVAHFQPKIIAIGYDHKFGQNRVGDISYLKKFEAQHDFQVVEISKQEVADIAVSSTKVRTALMNGNVGKAERLLGQPFGLRGLVVKGLQIGGTIGYPTANIEVQHPYKLIPPEGIYAVWVAFEKHRYQGMLYIGNRPTIDEDLKQTIEVNIFDFDQNIYGKELKVEFIEYLRGDVKFTTIENLKNQLTKDKQAALKVFEARKKTKL</sequence>
<dbReference type="GO" id="GO:0008531">
    <property type="term" value="F:riboflavin kinase activity"/>
    <property type="evidence" value="ECO:0007669"/>
    <property type="project" value="UniProtKB-UniRule"/>
</dbReference>
<dbReference type="UniPathway" id="UPA00277">
    <property type="reaction ID" value="UER00407"/>
</dbReference>
<keyword evidence="6 15" id="KW-0808">Transferase</keyword>
<keyword evidence="9 15" id="KW-0418">Kinase</keyword>
<name>A0A6S6RTX8_9BACT</name>
<evidence type="ECO:0000256" key="11">
    <source>
        <dbReference type="ARBA" id="ARBA00022840"/>
    </source>
</evidence>
<evidence type="ECO:0000313" key="17">
    <source>
        <dbReference type="EMBL" id="CAA6799026.1"/>
    </source>
</evidence>
<keyword evidence="12" id="KW-0511">Multifunctional enzyme</keyword>
<dbReference type="PANTHER" id="PTHR22749">
    <property type="entry name" value="RIBOFLAVIN KINASE/FMN ADENYLYLTRANSFERASE"/>
    <property type="match status" value="1"/>
</dbReference>
<evidence type="ECO:0000256" key="9">
    <source>
        <dbReference type="ARBA" id="ARBA00022777"/>
    </source>
</evidence>
<dbReference type="UniPathway" id="UPA00276">
    <property type="reaction ID" value="UER00406"/>
</dbReference>
<keyword evidence="4 15" id="KW-0285">Flavoprotein</keyword>
<dbReference type="Pfam" id="PF01687">
    <property type="entry name" value="Flavokinase"/>
    <property type="match status" value="1"/>
</dbReference>
<evidence type="ECO:0000256" key="8">
    <source>
        <dbReference type="ARBA" id="ARBA00022741"/>
    </source>
</evidence>
<dbReference type="InterPro" id="IPR004821">
    <property type="entry name" value="Cyt_trans-like"/>
</dbReference>
<dbReference type="GO" id="GO:0009398">
    <property type="term" value="P:FMN biosynthetic process"/>
    <property type="evidence" value="ECO:0007669"/>
    <property type="project" value="UniProtKB-UniRule"/>
</dbReference>
<dbReference type="Pfam" id="PF06574">
    <property type="entry name" value="FAD_syn"/>
    <property type="match status" value="1"/>
</dbReference>
<evidence type="ECO:0000256" key="7">
    <source>
        <dbReference type="ARBA" id="ARBA00022695"/>
    </source>
</evidence>
<evidence type="ECO:0000256" key="14">
    <source>
        <dbReference type="ARBA" id="ARBA00049494"/>
    </source>
</evidence>
<dbReference type="InterPro" id="IPR023465">
    <property type="entry name" value="Riboflavin_kinase_dom_sf"/>
</dbReference>
<evidence type="ECO:0000256" key="13">
    <source>
        <dbReference type="ARBA" id="ARBA00047880"/>
    </source>
</evidence>
<dbReference type="InterPro" id="IPR015865">
    <property type="entry name" value="Riboflavin_kinase_bac/euk"/>
</dbReference>
<dbReference type="FunFam" id="3.40.50.620:FF:000021">
    <property type="entry name" value="Riboflavin biosynthesis protein"/>
    <property type="match status" value="1"/>
</dbReference>
<dbReference type="InterPro" id="IPR015864">
    <property type="entry name" value="FAD_synthase"/>
</dbReference>
<dbReference type="NCBIfam" id="NF004162">
    <property type="entry name" value="PRK05627.1-5"/>
    <property type="match status" value="1"/>
</dbReference>
<organism evidence="17">
    <name type="scientific">uncultured Aureispira sp</name>
    <dbReference type="NCBI Taxonomy" id="1331704"/>
    <lineage>
        <taxon>Bacteria</taxon>
        <taxon>Pseudomonadati</taxon>
        <taxon>Bacteroidota</taxon>
        <taxon>Saprospiria</taxon>
        <taxon>Saprospirales</taxon>
        <taxon>Saprospiraceae</taxon>
        <taxon>Aureispira</taxon>
        <taxon>environmental samples</taxon>
    </lineage>
</organism>
<comment type="pathway">
    <text evidence="3 15">Cofactor biosynthesis; FMN biosynthesis; FMN from riboflavin (ATP route): step 1/1.</text>
</comment>
<dbReference type="EMBL" id="CACVAQ010000017">
    <property type="protein sequence ID" value="CAA6799026.1"/>
    <property type="molecule type" value="Genomic_DNA"/>
</dbReference>
<dbReference type="Gene3D" id="3.40.50.620">
    <property type="entry name" value="HUPs"/>
    <property type="match status" value="1"/>
</dbReference>
<proteinExistence type="inferred from homology"/>
<dbReference type="CDD" id="cd02064">
    <property type="entry name" value="FAD_synthetase_N"/>
    <property type="match status" value="1"/>
</dbReference>
<evidence type="ECO:0000256" key="4">
    <source>
        <dbReference type="ARBA" id="ARBA00022630"/>
    </source>
</evidence>
<keyword evidence="7 15" id="KW-0548">Nucleotidyltransferase</keyword>
<dbReference type="InterPro" id="IPR014729">
    <property type="entry name" value="Rossmann-like_a/b/a_fold"/>
</dbReference>
<comment type="catalytic activity">
    <reaction evidence="13 15">
        <text>riboflavin + ATP = FMN + ADP + H(+)</text>
        <dbReference type="Rhea" id="RHEA:14357"/>
        <dbReference type="ChEBI" id="CHEBI:15378"/>
        <dbReference type="ChEBI" id="CHEBI:30616"/>
        <dbReference type="ChEBI" id="CHEBI:57986"/>
        <dbReference type="ChEBI" id="CHEBI:58210"/>
        <dbReference type="ChEBI" id="CHEBI:456216"/>
        <dbReference type="EC" id="2.7.1.26"/>
    </reaction>
</comment>
<dbReference type="InterPro" id="IPR002606">
    <property type="entry name" value="Riboflavin_kinase_bac"/>
</dbReference>
<evidence type="ECO:0000256" key="5">
    <source>
        <dbReference type="ARBA" id="ARBA00022643"/>
    </source>
</evidence>
<dbReference type="AlphaFoldDB" id="A0A6S6RTX8"/>
<evidence type="ECO:0000256" key="10">
    <source>
        <dbReference type="ARBA" id="ARBA00022827"/>
    </source>
</evidence>
<dbReference type="SUPFAM" id="SSF82114">
    <property type="entry name" value="Riboflavin kinase-like"/>
    <property type="match status" value="1"/>
</dbReference>
<dbReference type="GO" id="GO:0005524">
    <property type="term" value="F:ATP binding"/>
    <property type="evidence" value="ECO:0007669"/>
    <property type="project" value="UniProtKB-UniRule"/>
</dbReference>
<dbReference type="InterPro" id="IPR023468">
    <property type="entry name" value="Riboflavin_kinase"/>
</dbReference>
<dbReference type="GO" id="GO:0006747">
    <property type="term" value="P:FAD biosynthetic process"/>
    <property type="evidence" value="ECO:0007669"/>
    <property type="project" value="UniProtKB-UniRule"/>
</dbReference>
<accession>A0A6S6RTX8</accession>
<evidence type="ECO:0000256" key="12">
    <source>
        <dbReference type="ARBA" id="ARBA00023268"/>
    </source>
</evidence>
<comment type="function">
    <text evidence="1">Catalyzes the phosphorylation of riboflavin to FMN followed by the adenylation of FMN to FAD.</text>
</comment>
<comment type="pathway">
    <text evidence="2 15">Cofactor biosynthesis; FAD biosynthesis; FAD from FMN: step 1/1.</text>
</comment>
<dbReference type="PANTHER" id="PTHR22749:SF6">
    <property type="entry name" value="RIBOFLAVIN KINASE"/>
    <property type="match status" value="1"/>
</dbReference>
<comment type="similarity">
    <text evidence="15">Belongs to the ribF family.</text>
</comment>
<keyword evidence="8 15" id="KW-0547">Nucleotide-binding</keyword>
<evidence type="ECO:0000256" key="15">
    <source>
        <dbReference type="PIRNR" id="PIRNR004491"/>
    </source>
</evidence>
<evidence type="ECO:0000256" key="6">
    <source>
        <dbReference type="ARBA" id="ARBA00022679"/>
    </source>
</evidence>
<dbReference type="NCBIfam" id="TIGR00125">
    <property type="entry name" value="cyt_tran_rel"/>
    <property type="match status" value="1"/>
</dbReference>
<comment type="catalytic activity">
    <reaction evidence="14 15">
        <text>FMN + ATP + H(+) = FAD + diphosphate</text>
        <dbReference type="Rhea" id="RHEA:17237"/>
        <dbReference type="ChEBI" id="CHEBI:15378"/>
        <dbReference type="ChEBI" id="CHEBI:30616"/>
        <dbReference type="ChEBI" id="CHEBI:33019"/>
        <dbReference type="ChEBI" id="CHEBI:57692"/>
        <dbReference type="ChEBI" id="CHEBI:58210"/>
        <dbReference type="EC" id="2.7.7.2"/>
    </reaction>
</comment>
<protein>
    <recommendedName>
        <fullName evidence="15">Riboflavin biosynthesis protein</fullName>
    </recommendedName>
    <domain>
        <recommendedName>
            <fullName evidence="15">Riboflavin kinase</fullName>
            <ecNumber evidence="15">2.7.1.26</ecNumber>
        </recommendedName>
        <alternativeName>
            <fullName evidence="15">Flavokinase</fullName>
        </alternativeName>
    </domain>
    <domain>
        <recommendedName>
            <fullName evidence="15">FMN adenylyltransferase</fullName>
            <ecNumber evidence="15">2.7.7.2</ecNumber>
        </recommendedName>
        <alternativeName>
            <fullName evidence="15">FAD pyrophosphorylase</fullName>
        </alternativeName>
        <alternativeName>
            <fullName evidence="15">FAD synthase</fullName>
        </alternativeName>
    </domain>
</protein>
<dbReference type="GO" id="GO:0003919">
    <property type="term" value="F:FMN adenylyltransferase activity"/>
    <property type="evidence" value="ECO:0007669"/>
    <property type="project" value="UniProtKB-UniRule"/>
</dbReference>
<keyword evidence="11 15" id="KW-0067">ATP-binding</keyword>
<keyword evidence="5 15" id="KW-0288">FMN</keyword>
<dbReference type="PIRSF" id="PIRSF004491">
    <property type="entry name" value="FAD_Synth"/>
    <property type="match status" value="1"/>
</dbReference>
<reference evidence="17" key="1">
    <citation type="submission" date="2020-01" db="EMBL/GenBank/DDBJ databases">
        <authorList>
            <person name="Meier V. D."/>
            <person name="Meier V D."/>
        </authorList>
    </citation>
    <scope>NUCLEOTIDE SEQUENCE</scope>
    <source>
        <strain evidence="17">HLG_WM_MAG_10</strain>
    </source>
</reference>
<dbReference type="SUPFAM" id="SSF52374">
    <property type="entry name" value="Nucleotidylyl transferase"/>
    <property type="match status" value="1"/>
</dbReference>
<dbReference type="EC" id="2.7.1.26" evidence="15"/>
<evidence type="ECO:0000256" key="1">
    <source>
        <dbReference type="ARBA" id="ARBA00002121"/>
    </source>
</evidence>
<feature type="domain" description="Riboflavin kinase" evidence="16">
    <location>
        <begin position="183"/>
        <end position="309"/>
    </location>
</feature>
<dbReference type="NCBIfam" id="NF004160">
    <property type="entry name" value="PRK05627.1-3"/>
    <property type="match status" value="1"/>
</dbReference>
<dbReference type="SMART" id="SM00904">
    <property type="entry name" value="Flavokinase"/>
    <property type="match status" value="1"/>
</dbReference>
<evidence type="ECO:0000259" key="16">
    <source>
        <dbReference type="SMART" id="SM00904"/>
    </source>
</evidence>
<dbReference type="EC" id="2.7.7.2" evidence="15"/>
<gene>
    <name evidence="17" type="ORF">HELGO_WM28584</name>
</gene>
<keyword evidence="10 15" id="KW-0274">FAD</keyword>
<evidence type="ECO:0000256" key="3">
    <source>
        <dbReference type="ARBA" id="ARBA00005201"/>
    </source>
</evidence>
<dbReference type="NCBIfam" id="TIGR00083">
    <property type="entry name" value="ribF"/>
    <property type="match status" value="1"/>
</dbReference>
<dbReference type="GO" id="GO:0009231">
    <property type="term" value="P:riboflavin biosynthetic process"/>
    <property type="evidence" value="ECO:0007669"/>
    <property type="project" value="InterPro"/>
</dbReference>
<evidence type="ECO:0000256" key="2">
    <source>
        <dbReference type="ARBA" id="ARBA00004726"/>
    </source>
</evidence>
<dbReference type="Gene3D" id="2.40.30.30">
    <property type="entry name" value="Riboflavin kinase-like"/>
    <property type="match status" value="1"/>
</dbReference>